<reference evidence="3" key="1">
    <citation type="submission" date="2025-08" db="UniProtKB">
        <authorList>
            <consortium name="RefSeq"/>
        </authorList>
    </citation>
    <scope>IDENTIFICATION</scope>
    <source>
        <tissue evidence="3">Blood</tissue>
    </source>
</reference>
<dbReference type="GeneID" id="139177784"/>
<accession>A0ABM4R4T3</accession>
<name>A0ABM4R4T3_BOSIN</name>
<organism evidence="2 3">
    <name type="scientific">Bos indicus</name>
    <name type="common">Zebu</name>
    <dbReference type="NCBI Taxonomy" id="9915"/>
    <lineage>
        <taxon>Eukaryota</taxon>
        <taxon>Metazoa</taxon>
        <taxon>Chordata</taxon>
        <taxon>Craniata</taxon>
        <taxon>Vertebrata</taxon>
        <taxon>Euteleostomi</taxon>
        <taxon>Mammalia</taxon>
        <taxon>Eutheria</taxon>
        <taxon>Laurasiatheria</taxon>
        <taxon>Artiodactyla</taxon>
        <taxon>Ruminantia</taxon>
        <taxon>Pecora</taxon>
        <taxon>Bovidae</taxon>
        <taxon>Bovinae</taxon>
        <taxon>Bos</taxon>
    </lineage>
</organism>
<feature type="region of interest" description="Disordered" evidence="1">
    <location>
        <begin position="1"/>
        <end position="214"/>
    </location>
</feature>
<feature type="compositionally biased region" description="Low complexity" evidence="1">
    <location>
        <begin position="133"/>
        <end position="148"/>
    </location>
</feature>
<feature type="compositionally biased region" description="Low complexity" evidence="1">
    <location>
        <begin position="195"/>
        <end position="206"/>
    </location>
</feature>
<evidence type="ECO:0000313" key="3">
    <source>
        <dbReference type="RefSeq" id="XP_070630552.1"/>
    </source>
</evidence>
<feature type="compositionally biased region" description="Basic and acidic residues" evidence="1">
    <location>
        <begin position="1"/>
        <end position="11"/>
    </location>
</feature>
<sequence length="317" mass="33089">MSGAEHPETKTSPRSAPDRPCAPNRPRSCEHRRSARPGPPGSPPTRRDRRGPGPPPSRFPSQFGNRASGDKGGGRAGGSGGQRVATPPRGSAGSPRWRPLPPLAPRRTLRRAPDPSPASSQVLPPSLGPRPWPAASRPALRPPLTGRRGPPEPPPPPGLGPSRRPPPHVPRVAIALAATVVSPPPPLSLPPSPQSPAKAEAAPAARSHGEAPAHCALRWGRGRPAAAWERGARCQWRWGGRGVPGARGRPRECSTFRGRVCALPSGPRCGTCRSDPPARNLDPGWAQTSPPGQVIPQACFSGQEPPPAGRASLRAGI</sequence>
<gene>
    <name evidence="3" type="primary">LOC139177784</name>
</gene>
<evidence type="ECO:0000313" key="2">
    <source>
        <dbReference type="Proteomes" id="UP001652663"/>
    </source>
</evidence>
<feature type="compositionally biased region" description="Pro residues" evidence="1">
    <location>
        <begin position="182"/>
        <end position="194"/>
    </location>
</feature>
<evidence type="ECO:0000256" key="1">
    <source>
        <dbReference type="SAM" id="MobiDB-lite"/>
    </source>
</evidence>
<proteinExistence type="predicted"/>
<evidence type="ECO:0008006" key="4">
    <source>
        <dbReference type="Google" id="ProtNLM"/>
    </source>
</evidence>
<dbReference type="Proteomes" id="UP001652663">
    <property type="component" value="Chromosome 19"/>
</dbReference>
<dbReference type="RefSeq" id="XP_070630552.1">
    <property type="nucleotide sequence ID" value="XM_070774451.1"/>
</dbReference>
<keyword evidence="2" id="KW-1185">Reference proteome</keyword>
<protein>
    <recommendedName>
        <fullName evidence="4">Basic proline-rich protein-like</fullName>
    </recommendedName>
</protein>
<feature type="compositionally biased region" description="Pro residues" evidence="1">
    <location>
        <begin position="151"/>
        <end position="169"/>
    </location>
</feature>